<protein>
    <submittedName>
        <fullName evidence="1">Uncharacterized protein</fullName>
    </submittedName>
</protein>
<reference evidence="1" key="1">
    <citation type="journal article" date="2021" name="Proc. Natl. Acad. Sci. U.S.A.">
        <title>A Catalog of Tens of Thousands of Viruses from Human Metagenomes Reveals Hidden Associations with Chronic Diseases.</title>
        <authorList>
            <person name="Tisza M.J."/>
            <person name="Buck C.B."/>
        </authorList>
    </citation>
    <scope>NUCLEOTIDE SEQUENCE</scope>
    <source>
        <strain evidence="1">CtFWA4</strain>
    </source>
</reference>
<accession>A0A8S5LJ46</accession>
<name>A0A8S5LJ46_9CAUD</name>
<sequence>MLLAWRMARTCGVSPSLPAAGTSKKGGNPMLLT</sequence>
<organism evidence="1">
    <name type="scientific">Caudovirales sp. ctFWA4</name>
    <dbReference type="NCBI Taxonomy" id="2827628"/>
    <lineage>
        <taxon>Viruses</taxon>
        <taxon>Duplodnaviria</taxon>
        <taxon>Heunggongvirae</taxon>
        <taxon>Uroviricota</taxon>
        <taxon>Caudoviricetes</taxon>
    </lineage>
</organism>
<dbReference type="EMBL" id="BK015858">
    <property type="protein sequence ID" value="DAD69970.1"/>
    <property type="molecule type" value="Genomic_DNA"/>
</dbReference>
<proteinExistence type="predicted"/>
<evidence type="ECO:0000313" key="1">
    <source>
        <dbReference type="EMBL" id="DAD69970.1"/>
    </source>
</evidence>